<feature type="domain" description="PDZ" evidence="4">
    <location>
        <begin position="495"/>
        <end position="549"/>
    </location>
</feature>
<feature type="compositionally biased region" description="Basic residues" evidence="2">
    <location>
        <begin position="1242"/>
        <end position="1254"/>
    </location>
</feature>
<dbReference type="PANTHER" id="PTHR46360">
    <property type="entry name" value="DISKS LARGE HOMOLOG 5"/>
    <property type="match status" value="1"/>
</dbReference>
<name>A0A182QL01_9DIPT</name>
<dbReference type="PANTHER" id="PTHR46360:SF1">
    <property type="entry name" value="DISKS LARGE HOMOLOG 5"/>
    <property type="match status" value="1"/>
</dbReference>
<feature type="region of interest" description="Disordered" evidence="2">
    <location>
        <begin position="860"/>
        <end position="886"/>
    </location>
</feature>
<feature type="region of interest" description="Disordered" evidence="2">
    <location>
        <begin position="919"/>
        <end position="954"/>
    </location>
</feature>
<feature type="compositionally biased region" description="Gly residues" evidence="2">
    <location>
        <begin position="333"/>
        <end position="351"/>
    </location>
</feature>
<reference evidence="6" key="1">
    <citation type="submission" date="2014-01" db="EMBL/GenBank/DDBJ databases">
        <title>The Genome Sequence of Anopheles farauti FAR1 (V2).</title>
        <authorList>
            <consortium name="The Broad Institute Genomics Platform"/>
            <person name="Neafsey D.E."/>
            <person name="Besansky N."/>
            <person name="Howell P."/>
            <person name="Walton C."/>
            <person name="Young S.K."/>
            <person name="Zeng Q."/>
            <person name="Gargeya S."/>
            <person name="Fitzgerald M."/>
            <person name="Haas B."/>
            <person name="Abouelleil A."/>
            <person name="Allen A.W."/>
            <person name="Alvarado L."/>
            <person name="Arachchi H.M."/>
            <person name="Berlin A.M."/>
            <person name="Chapman S.B."/>
            <person name="Gainer-Dewar J."/>
            <person name="Goldberg J."/>
            <person name="Griggs A."/>
            <person name="Gujja S."/>
            <person name="Hansen M."/>
            <person name="Howarth C."/>
            <person name="Imamovic A."/>
            <person name="Ireland A."/>
            <person name="Larimer J."/>
            <person name="McCowan C."/>
            <person name="Murphy C."/>
            <person name="Pearson M."/>
            <person name="Poon T.W."/>
            <person name="Priest M."/>
            <person name="Roberts A."/>
            <person name="Saif S."/>
            <person name="Shea T."/>
            <person name="Sisk P."/>
            <person name="Sykes S."/>
            <person name="Wortman J."/>
            <person name="Nusbaum C."/>
            <person name="Birren B."/>
        </authorList>
    </citation>
    <scope>NUCLEOTIDE SEQUENCE [LARGE SCALE GENOMIC DNA]</scope>
    <source>
        <strain evidence="6">FAR1</strain>
    </source>
</reference>
<dbReference type="Proteomes" id="UP000075886">
    <property type="component" value="Unassembled WGS sequence"/>
</dbReference>
<dbReference type="SUPFAM" id="SSF50156">
    <property type="entry name" value="PDZ domain-like"/>
    <property type="match status" value="4"/>
</dbReference>
<dbReference type="EnsemblMetazoa" id="AFAF012337-RA">
    <property type="protein sequence ID" value="AFAF012337-PA"/>
    <property type="gene ID" value="AFAF012337"/>
</dbReference>
<dbReference type="CDD" id="cd11860">
    <property type="entry name" value="SH3_DLG5"/>
    <property type="match status" value="1"/>
</dbReference>
<dbReference type="Gene3D" id="2.30.30.40">
    <property type="entry name" value="SH3 Domains"/>
    <property type="match status" value="1"/>
</dbReference>
<dbReference type="CDD" id="cd00136">
    <property type="entry name" value="PDZ_canonical"/>
    <property type="match status" value="1"/>
</dbReference>
<feature type="domain" description="PDZ" evidence="4">
    <location>
        <begin position="1533"/>
        <end position="1613"/>
    </location>
</feature>
<feature type="compositionally biased region" description="Gly residues" evidence="2">
    <location>
        <begin position="1309"/>
        <end position="1325"/>
    </location>
</feature>
<evidence type="ECO:0000259" key="4">
    <source>
        <dbReference type="PROSITE" id="PS50106"/>
    </source>
</evidence>
<feature type="coiled-coil region" evidence="1">
    <location>
        <begin position="42"/>
        <end position="69"/>
    </location>
</feature>
<evidence type="ECO:0000256" key="1">
    <source>
        <dbReference type="SAM" id="Coils"/>
    </source>
</evidence>
<protein>
    <recommendedName>
        <fullName evidence="7">Discs large MAGUK scaffold protein 5</fullName>
    </recommendedName>
</protein>
<dbReference type="Gene3D" id="2.30.42.10">
    <property type="match status" value="4"/>
</dbReference>
<evidence type="ECO:0000313" key="6">
    <source>
        <dbReference type="Proteomes" id="UP000075886"/>
    </source>
</evidence>
<feature type="region of interest" description="Disordered" evidence="2">
    <location>
        <begin position="712"/>
        <end position="748"/>
    </location>
</feature>
<feature type="region of interest" description="Disordered" evidence="2">
    <location>
        <begin position="1104"/>
        <end position="1132"/>
    </location>
</feature>
<accession>A0A182QL01</accession>
<feature type="compositionally biased region" description="Polar residues" evidence="2">
    <location>
        <begin position="1265"/>
        <end position="1291"/>
    </location>
</feature>
<evidence type="ECO:0000256" key="2">
    <source>
        <dbReference type="SAM" id="MobiDB-lite"/>
    </source>
</evidence>
<dbReference type="Gene3D" id="3.40.50.300">
    <property type="entry name" value="P-loop containing nucleotide triphosphate hydrolases"/>
    <property type="match status" value="1"/>
</dbReference>
<dbReference type="SUPFAM" id="SSF52540">
    <property type="entry name" value="P-loop containing nucleoside triphosphate hydrolases"/>
    <property type="match status" value="1"/>
</dbReference>
<dbReference type="InterPro" id="IPR053004">
    <property type="entry name" value="MAGUK_Signaling_Regulators"/>
</dbReference>
<feature type="domain" description="Guanylate kinase-like" evidence="3">
    <location>
        <begin position="1790"/>
        <end position="1932"/>
    </location>
</feature>
<dbReference type="STRING" id="69004.A0A182QL01"/>
<dbReference type="InterPro" id="IPR035537">
    <property type="entry name" value="DLG5_SH3"/>
</dbReference>
<feature type="compositionally biased region" description="Polar residues" evidence="2">
    <location>
        <begin position="322"/>
        <end position="332"/>
    </location>
</feature>
<evidence type="ECO:0008006" key="7">
    <source>
        <dbReference type="Google" id="ProtNLM"/>
    </source>
</evidence>
<feature type="region of interest" description="Disordered" evidence="2">
    <location>
        <begin position="1489"/>
        <end position="1526"/>
    </location>
</feature>
<dbReference type="Pfam" id="PF00595">
    <property type="entry name" value="PDZ"/>
    <property type="match status" value="2"/>
</dbReference>
<dbReference type="GO" id="GO:0035331">
    <property type="term" value="P:negative regulation of hippo signaling"/>
    <property type="evidence" value="ECO:0007669"/>
    <property type="project" value="TreeGrafter"/>
</dbReference>
<feature type="compositionally biased region" description="Low complexity" evidence="2">
    <location>
        <begin position="1509"/>
        <end position="1525"/>
    </location>
</feature>
<dbReference type="VEuPathDB" id="VectorBase:AFAF012337"/>
<feature type="compositionally biased region" description="Low complexity" evidence="2">
    <location>
        <begin position="1119"/>
        <end position="1128"/>
    </location>
</feature>
<dbReference type="Pfam" id="PF00625">
    <property type="entry name" value="Guanylate_kin"/>
    <property type="match status" value="1"/>
</dbReference>
<dbReference type="InterPro" id="IPR008144">
    <property type="entry name" value="Guanylate_kin-like_dom"/>
</dbReference>
<keyword evidence="1" id="KW-0175">Coiled coil</keyword>
<dbReference type="SMART" id="SM00228">
    <property type="entry name" value="PDZ"/>
    <property type="match status" value="4"/>
</dbReference>
<proteinExistence type="predicted"/>
<feature type="region of interest" description="Disordered" evidence="2">
    <location>
        <begin position="650"/>
        <end position="679"/>
    </location>
</feature>
<dbReference type="InterPro" id="IPR041489">
    <property type="entry name" value="PDZ_6"/>
</dbReference>
<dbReference type="SMART" id="SM00072">
    <property type="entry name" value="GuKc"/>
    <property type="match status" value="1"/>
</dbReference>
<feature type="region of interest" description="Disordered" evidence="2">
    <location>
        <begin position="1439"/>
        <end position="1459"/>
    </location>
</feature>
<feature type="domain" description="PDZ" evidence="4">
    <location>
        <begin position="390"/>
        <end position="490"/>
    </location>
</feature>
<feature type="region of interest" description="Disordered" evidence="2">
    <location>
        <begin position="1226"/>
        <end position="1291"/>
    </location>
</feature>
<dbReference type="PROSITE" id="PS50052">
    <property type="entry name" value="GUANYLATE_KINASE_2"/>
    <property type="match status" value="1"/>
</dbReference>
<feature type="compositionally biased region" description="Polar residues" evidence="2">
    <location>
        <begin position="1439"/>
        <end position="1454"/>
    </location>
</feature>
<dbReference type="InterPro" id="IPR008145">
    <property type="entry name" value="GK/Ca_channel_bsu"/>
</dbReference>
<evidence type="ECO:0000259" key="3">
    <source>
        <dbReference type="PROSITE" id="PS50052"/>
    </source>
</evidence>
<evidence type="ECO:0000313" key="5">
    <source>
        <dbReference type="EnsemblMetazoa" id="AFAF012337-PA"/>
    </source>
</evidence>
<reference evidence="5" key="2">
    <citation type="submission" date="2020-05" db="UniProtKB">
        <authorList>
            <consortium name="EnsemblMetazoa"/>
        </authorList>
    </citation>
    <scope>IDENTIFICATION</scope>
    <source>
        <strain evidence="5">FAR1</strain>
    </source>
</reference>
<dbReference type="InterPro" id="IPR001478">
    <property type="entry name" value="PDZ"/>
</dbReference>
<feature type="compositionally biased region" description="Gly residues" evidence="2">
    <location>
        <begin position="1159"/>
        <end position="1168"/>
    </location>
</feature>
<feature type="region of interest" description="Disordered" evidence="2">
    <location>
        <begin position="1149"/>
        <end position="1192"/>
    </location>
</feature>
<feature type="compositionally biased region" description="Low complexity" evidence="2">
    <location>
        <begin position="352"/>
        <end position="373"/>
    </location>
</feature>
<dbReference type="PROSITE" id="PS50106">
    <property type="entry name" value="PDZ"/>
    <property type="match status" value="4"/>
</dbReference>
<feature type="region of interest" description="Disordered" evidence="2">
    <location>
        <begin position="310"/>
        <end position="373"/>
    </location>
</feature>
<feature type="coiled-coil region" evidence="1">
    <location>
        <begin position="108"/>
        <end position="308"/>
    </location>
</feature>
<keyword evidence="6" id="KW-1185">Reference proteome</keyword>
<dbReference type="Pfam" id="PF17820">
    <property type="entry name" value="PDZ_6"/>
    <property type="match status" value="1"/>
</dbReference>
<organism evidence="5 6">
    <name type="scientific">Anopheles farauti</name>
    <dbReference type="NCBI Taxonomy" id="69004"/>
    <lineage>
        <taxon>Eukaryota</taxon>
        <taxon>Metazoa</taxon>
        <taxon>Ecdysozoa</taxon>
        <taxon>Arthropoda</taxon>
        <taxon>Hexapoda</taxon>
        <taxon>Insecta</taxon>
        <taxon>Pterygota</taxon>
        <taxon>Neoptera</taxon>
        <taxon>Endopterygota</taxon>
        <taxon>Diptera</taxon>
        <taxon>Nematocera</taxon>
        <taxon>Culicoidea</taxon>
        <taxon>Culicidae</taxon>
        <taxon>Anophelinae</taxon>
        <taxon>Anopheles</taxon>
    </lineage>
</organism>
<feature type="domain" description="PDZ" evidence="4">
    <location>
        <begin position="1349"/>
        <end position="1429"/>
    </location>
</feature>
<dbReference type="InterPro" id="IPR027417">
    <property type="entry name" value="P-loop_NTPase"/>
</dbReference>
<feature type="compositionally biased region" description="Polar residues" evidence="2">
    <location>
        <begin position="874"/>
        <end position="885"/>
    </location>
</feature>
<dbReference type="GO" id="GO:0005886">
    <property type="term" value="C:plasma membrane"/>
    <property type="evidence" value="ECO:0007669"/>
    <property type="project" value="TreeGrafter"/>
</dbReference>
<dbReference type="InterPro" id="IPR036034">
    <property type="entry name" value="PDZ_sf"/>
</dbReference>
<feature type="region of interest" description="Disordered" evidence="2">
    <location>
        <begin position="1303"/>
        <end position="1344"/>
    </location>
</feature>
<feature type="compositionally biased region" description="Basic and acidic residues" evidence="2">
    <location>
        <begin position="1489"/>
        <end position="1502"/>
    </location>
</feature>
<sequence>MASSENNSDDGGHNVFSGFASSNGSAPEYEHLLQFEYLKTKYRDVVSQLKAVSNEKQRLEHDFQLLKKELEGKGDFFNSTYHEYSGLKQKYDTLRLRYDEITKDPSNCIKLCEELKKERNKYKELLKATELELETVLSERGSVLKENQKLYDKNEALEREVQGKQKECTVLKEKIELLKTRQEYQQLSNENSWSKELSESKDKLSIVSENLESANQEIERLKKALDKAKAEIAKAIHDTEVAKQRRDWAISEREKIVQERDSVRNLCDEIRKERDTATSKLLAAIRDKDDAHKKIELLTDQLEQVIRDSINNNTGTTGGQGVSTRGNQPQPNGGSGGSGGGGGGGGGGGTGTSTTPNASMASVNNSNSHRNSHYSSFSSIYNMESLQQYDVELVEIDTSPLLSNSSDWGLTISGDLDHHSYGSDHSTTKNLCGPYVAAVEHDSIFAGKLKPNDIICQINNHDCSTFSRRMIYRTIRNSVPQCVITVKRPTKRLLPVQIPFTSTNRNHGLCLELGLYIAKLEPNSIAAKDGRLAVGDRILSINNKPMESIKNINDVHAYINDMRNSSLNLIVIKEMAEPHPSYASFYQPRLKHIRNTTSCTQTDNSLSTFGSQHTTSNTSQSVSTSANAMSLINHHRLSLELDNTTHFLPSAMPSSSYQPSSSTPNSITASTPSSTKSASKLTEFIQKIKDKMAITNHSKDAGQEHDAIAALDSVLDSDEQSREGKRTKRRTKLDSGGTSHHQADVPRGTWPRVNMTIHINETHPGTHVHRPKKERPRLAIPTGGTDGGDLDNNNYFTAVLNEANTIPTNFHQPNPIVGGGVVPVPPKGIPGNRLSVGGIASSGGGGGGGGAGGGGSIGGVYGGGGTTSPSGQGTLPSASKRNSNPVIPMDINRLLALKYGEAGMIGGSGTGGNAMAAATMGKSQTSGGGGGPGGFPRSSTYDPDRHHDAGGLNMNKHRFSLNLSTMTKQQQQMLLPPHQQQNSLDFIPIPSAASQKSNHSIDSASASLSKSPPMYYPGPASGTATLAIPTSKTTEFFMPSKISKTLSKYSSDNDSLDTETLGGMGQLMLSGISPNKMGPMNNQQAAGGGVSPGNTNTLPLPQMRKQLMGNSGGHGGGVSSSSNRSGHSAVHPAATTGYGATIFPGSYPHPFMRNHHQPGTGGGGGAGTNDGYPSNTSSSGGNGVPVPTTIAHHSHGASMDYSYRYSQIQSSKEDVPIAGYAGGYEGGTFPRNKSHLTSSSSNHHHHHHHHHQHHQNLQGGGFRIPSNQSVTSRGSGIKISNGSIDCSSSERASPIPTFEVQVLKPGHAPSGGGGNAGGGGGGGSSGVSNKRAGQQDYGQPKPNVGELRLVQIDKSEVSLGIKIYCRSNGGGVFVSNVGENSLASKVGLQIGDQLLEVCGINLRKATYDLAAHVLRQCGNSITMLVLYNPVVYSNLTTSDDNLTRSGSPTPQNSPRPIGRSLLSQVTTATANTMAGAMVAGTPKTSSLAKAKEFSDSLEHQTHDDEEDGSVVPVGGSVGVSGPPGSMYKEQPREIYIETHKTSNLGITLVGGNAYGIFVHGVQKDSIADQAGLLVGDQILEFNGTDMRRSTAEHAALEIAKPADHVKVLVLYNIQKFNQIKDKPGDALYIRVGFDRNCDQGDSELSFAKDEVLFVDNTMFGGIPGKWRAWKLDEYGHKRQCGIIPNKLKVEEELRLLGDPGDVDTTARRGSTSARRSFFKRIKRTSSRDSKELASFSNTHLSLYLESASMGDDGLSSYQRVERLEYTYRPVIILGPLSEFVIDKLCVDFPEDFAVLQESQKKCTKEEMELALQNNTIADYKMRSNGVFEYTSMQAVRDNKQCHCILNVSMAAVERLQRAQIYPVVLLLRFKSAKQIKEIKDSRYSTDKISAKAAKEMYEHTLKMESEYRQFISVVISGVNITHMCTQIKAAVDSEQKKILWVSIPSPL</sequence>
<dbReference type="EMBL" id="AXCN02000864">
    <property type="status" value="NOT_ANNOTATED_CDS"/>
    <property type="molecule type" value="Genomic_DNA"/>
</dbReference>